<name>A0A087D6J2_9BIFI</name>
<gene>
    <name evidence="1" type="ORF">BISA_1739</name>
</gene>
<organism evidence="1 2">
    <name type="scientific">Bifidobacterium saguini DSM 23967</name>
    <dbReference type="NCBI Taxonomy" id="1437607"/>
    <lineage>
        <taxon>Bacteria</taxon>
        <taxon>Bacillati</taxon>
        <taxon>Actinomycetota</taxon>
        <taxon>Actinomycetes</taxon>
        <taxon>Bifidobacteriales</taxon>
        <taxon>Bifidobacteriaceae</taxon>
        <taxon>Bifidobacterium</taxon>
    </lineage>
</organism>
<dbReference type="Proteomes" id="UP000029066">
    <property type="component" value="Unassembled WGS sequence"/>
</dbReference>
<protein>
    <submittedName>
        <fullName evidence="1">Uncharacterized protein</fullName>
    </submittedName>
</protein>
<dbReference type="OrthoDB" id="3238756at2"/>
<sequence length="252" mass="26543">MADTSKVIDLDRLARFKTKQDAANEAKFALKGEGGSIATADKAGIVKPGSDFDIAEDGTISLYSKIAVASFTCNPSQAERGATVADVELAWGLNKIPSTLTLDDAAQNPTAKGASLKGVNLTANKQWTLKATDARNASASRTAGITFYDKRHWFVATDLAASGITDELINQAAGEYATSRAKTFTLTAGDGQHIYYAFPASWGTPTFKVGGFEGGFNLLTTFDHTNASGATVSYTVYKSTNANLGKTTVEVS</sequence>
<dbReference type="EMBL" id="JGZN01000016">
    <property type="protein sequence ID" value="KFI91142.1"/>
    <property type="molecule type" value="Genomic_DNA"/>
</dbReference>
<evidence type="ECO:0000313" key="1">
    <source>
        <dbReference type="EMBL" id="KFI91142.1"/>
    </source>
</evidence>
<proteinExistence type="predicted"/>
<reference evidence="1 2" key="1">
    <citation type="submission" date="2014-03" db="EMBL/GenBank/DDBJ databases">
        <title>Genomics of Bifidobacteria.</title>
        <authorList>
            <person name="Ventura M."/>
            <person name="Milani C."/>
            <person name="Lugli G.A."/>
        </authorList>
    </citation>
    <scope>NUCLEOTIDE SEQUENCE [LARGE SCALE GENOMIC DNA]</scope>
    <source>
        <strain evidence="1 2">DSM 23967</strain>
    </source>
</reference>
<dbReference type="RefSeq" id="WP_033891716.1">
    <property type="nucleotide sequence ID" value="NZ_JDUT01000006.1"/>
</dbReference>
<accession>A0A087D6J2</accession>
<comment type="caution">
    <text evidence="1">The sequence shown here is derived from an EMBL/GenBank/DDBJ whole genome shotgun (WGS) entry which is preliminary data.</text>
</comment>
<dbReference type="STRING" id="1437607.BISA_1739"/>
<dbReference type="AlphaFoldDB" id="A0A087D6J2"/>
<evidence type="ECO:0000313" key="2">
    <source>
        <dbReference type="Proteomes" id="UP000029066"/>
    </source>
</evidence>